<proteinExistence type="predicted"/>
<dbReference type="AlphaFoldDB" id="A0A6B9FAJ1"/>
<dbReference type="RefSeq" id="WP_010686440.1">
    <property type="nucleotide sequence ID" value="NZ_CP043538.1"/>
</dbReference>
<name>A0A6B9FAJ1_9HYPH</name>
<dbReference type="EC" id="2.7.7.47" evidence="2"/>
<evidence type="ECO:0000313" key="8">
    <source>
        <dbReference type="Proteomes" id="UP000012488"/>
    </source>
</evidence>
<dbReference type="GO" id="GO:0009012">
    <property type="term" value="F:aminoglycoside 3''-adenylyltransferase activity"/>
    <property type="evidence" value="ECO:0007669"/>
    <property type="project" value="UniProtKB-EC"/>
</dbReference>
<feature type="domain" description="Adenylyltransferase AadA C-terminal" evidence="6">
    <location>
        <begin position="193"/>
        <end position="243"/>
    </location>
</feature>
<dbReference type="Pfam" id="PF13427">
    <property type="entry name" value="AadA_C"/>
    <property type="match status" value="1"/>
</dbReference>
<reference evidence="7 8" key="2">
    <citation type="journal article" date="2013" name="Genome Announc.">
        <title>Draft Genome Sequence of Methylobacterium mesophilicum Strain SR1.6/6, Isolated from Citrus sinensis.</title>
        <authorList>
            <person name="Marinho Almeida D."/>
            <person name="Dini-Andreote F."/>
            <person name="Camargo Neves A.A."/>
            <person name="Juca Ramos R.T."/>
            <person name="Andreote F.D."/>
            <person name="Carneiro A.R."/>
            <person name="Oliveira de Souza Lima A."/>
            <person name="Caracciolo Gomes de Sa P.H."/>
            <person name="Ribeiro Barbosa M.S."/>
            <person name="Araujo W.L."/>
            <person name="Silva A."/>
        </authorList>
    </citation>
    <scope>NUCLEOTIDE SEQUENCE [LARGE SCALE GENOMIC DNA]</scope>
    <source>
        <strain evidence="7 8">SR1.6/6</strain>
    </source>
</reference>
<evidence type="ECO:0000313" key="7">
    <source>
        <dbReference type="EMBL" id="QGY00813.1"/>
    </source>
</evidence>
<dbReference type="InterPro" id="IPR025184">
    <property type="entry name" value="AadA_C"/>
</dbReference>
<keyword evidence="1" id="KW-0808">Transferase</keyword>
<dbReference type="OrthoDB" id="4066793at2"/>
<dbReference type="Proteomes" id="UP000012488">
    <property type="component" value="Chromosome"/>
</dbReference>
<protein>
    <recommendedName>
        <fullName evidence="3">Aminoglycoside (3'') (9) adenylyltransferase</fullName>
        <ecNumber evidence="2">2.7.7.47</ecNumber>
    </recommendedName>
</protein>
<evidence type="ECO:0000259" key="6">
    <source>
        <dbReference type="Pfam" id="PF13427"/>
    </source>
</evidence>
<reference evidence="7 8" key="1">
    <citation type="journal article" date="2012" name="Genet. Mol. Biol.">
        <title>Analysis of 16S rRNA and mxaF genes revealing insights into Methylobacterium niche-specific plant association.</title>
        <authorList>
            <person name="Dourado M.N."/>
            <person name="Andreote F.D."/>
            <person name="Dini-Andreote F."/>
            <person name="Conti R."/>
            <person name="Araujo J.M."/>
            <person name="Araujo W.L."/>
        </authorList>
    </citation>
    <scope>NUCLEOTIDE SEQUENCE [LARGE SCALE GENOMIC DNA]</scope>
    <source>
        <strain evidence="7 8">SR1.6/6</strain>
    </source>
</reference>
<gene>
    <name evidence="7" type="ORF">MMSR116_01995</name>
</gene>
<organism evidence="7 8">
    <name type="scientific">Methylobacterium mesophilicum SR1.6/6</name>
    <dbReference type="NCBI Taxonomy" id="908290"/>
    <lineage>
        <taxon>Bacteria</taxon>
        <taxon>Pseudomonadati</taxon>
        <taxon>Pseudomonadota</taxon>
        <taxon>Alphaproteobacteria</taxon>
        <taxon>Hyphomicrobiales</taxon>
        <taxon>Methylobacteriaceae</taxon>
        <taxon>Methylobacterium</taxon>
    </lineage>
</organism>
<evidence type="ECO:0000256" key="1">
    <source>
        <dbReference type="ARBA" id="ARBA00022679"/>
    </source>
</evidence>
<comment type="catalytic activity">
    <reaction evidence="4">
        <text>streptomycin + ATP = 3''-O-adenylylstreptomycin + diphosphate</text>
        <dbReference type="Rhea" id="RHEA:20245"/>
        <dbReference type="ChEBI" id="CHEBI:30616"/>
        <dbReference type="ChEBI" id="CHEBI:33019"/>
        <dbReference type="ChEBI" id="CHEBI:58007"/>
        <dbReference type="ChEBI" id="CHEBI:58605"/>
        <dbReference type="EC" id="2.7.7.47"/>
    </reaction>
</comment>
<dbReference type="SUPFAM" id="SSF81301">
    <property type="entry name" value="Nucleotidyltransferase"/>
    <property type="match status" value="1"/>
</dbReference>
<evidence type="ECO:0000259" key="5">
    <source>
        <dbReference type="Pfam" id="PF01909"/>
    </source>
</evidence>
<evidence type="ECO:0000256" key="2">
    <source>
        <dbReference type="ARBA" id="ARBA00035126"/>
    </source>
</evidence>
<dbReference type="InterPro" id="IPR002934">
    <property type="entry name" value="Polymerase_NTP_transf_dom"/>
</dbReference>
<dbReference type="Pfam" id="PF01909">
    <property type="entry name" value="NTP_transf_2"/>
    <property type="match status" value="1"/>
</dbReference>
<feature type="domain" description="Polymerase nucleotidyl transferase" evidence="5">
    <location>
        <begin position="31"/>
        <end position="62"/>
    </location>
</feature>
<dbReference type="KEGG" id="mmes:MMSR116_01995"/>
<dbReference type="EMBL" id="CP043538">
    <property type="protein sequence ID" value="QGY00813.1"/>
    <property type="molecule type" value="Genomic_DNA"/>
</dbReference>
<evidence type="ECO:0000256" key="3">
    <source>
        <dbReference type="ARBA" id="ARBA00035252"/>
    </source>
</evidence>
<dbReference type="InterPro" id="IPR043519">
    <property type="entry name" value="NT_sf"/>
</dbReference>
<sequence length="271" mass="29188">MSRSVPLPDAVETVVADFRRRRDAERMPDLRGLYLVGSVALDDFRPGASDIDFIAVLDREPSAQGCAALARVHAGLSEAGGPCFDGLYLTAETLRRVPTRYAVRPFSLDGRFRTGEVCREVNPAVWRCLARHGRTAFGPPPEVLGIADDGDALRTYQTENLRRYWLPWITEAAAALAAKAPGEDARAEALAWGVLGVARIACALETDRVVSKGGGGRHALSAHPARWHPVIREALTAHAGATTRVPVETVRAGLAYMRFVIAEATGSARPG</sequence>
<accession>A0A6B9FAJ1</accession>
<evidence type="ECO:0000256" key="4">
    <source>
        <dbReference type="ARBA" id="ARBA00048566"/>
    </source>
</evidence>